<keyword evidence="2" id="KW-1185">Reference proteome</keyword>
<gene>
    <name evidence="1" type="ORF">SEA_SCAP1_6</name>
</gene>
<proteinExistence type="predicted"/>
<organism evidence="1 2">
    <name type="scientific">Streptomyces phage Scap1</name>
    <dbReference type="NCBI Taxonomy" id="2041354"/>
    <lineage>
        <taxon>Viruses</taxon>
        <taxon>Duplodnaviria</taxon>
        <taxon>Heunggongvirae</taxon>
        <taxon>Uroviricota</taxon>
        <taxon>Caudoviricetes</taxon>
        <taxon>Scapunavirus</taxon>
        <taxon>Scapunavirus scap1</taxon>
    </lineage>
</organism>
<dbReference type="OrthoDB" id="25692at10239"/>
<protein>
    <submittedName>
        <fullName evidence="1">Uncharacterized protein</fullName>
    </submittedName>
</protein>
<name>A0A2D1GNW4_9CAUD</name>
<evidence type="ECO:0000313" key="1">
    <source>
        <dbReference type="EMBL" id="ATN93655.1"/>
    </source>
</evidence>
<dbReference type="Proteomes" id="UP000228985">
    <property type="component" value="Segment"/>
</dbReference>
<evidence type="ECO:0000313" key="2">
    <source>
        <dbReference type="Proteomes" id="UP000228985"/>
    </source>
</evidence>
<dbReference type="InterPro" id="IPR055635">
    <property type="entry name" value="DUF7211"/>
</dbReference>
<dbReference type="Pfam" id="PF23847">
    <property type="entry name" value="DUF7211"/>
    <property type="match status" value="1"/>
</dbReference>
<accession>A0A2D1GNW4</accession>
<reference evidence="1 2" key="1">
    <citation type="submission" date="2017-09" db="EMBL/GenBank/DDBJ databases">
        <authorList>
            <person name="Ehlers B."/>
            <person name="Leendertz F.H."/>
        </authorList>
    </citation>
    <scope>NUCLEOTIDE SEQUENCE [LARGE SCALE GENOMIC DNA]</scope>
</reference>
<sequence length="126" mass="13567">MDRSVLAGRVVGEPKDLDTVLGHYGIKGMKWGVRRANPSASPPSADHQTAKAAKAKVKAGGLKSLSNDELKTYLERMDLEKRYKKSDTGPKAETQKFIKDTLLQVGKQETAKFLGKQVAKALAGGG</sequence>
<dbReference type="EMBL" id="MF975637">
    <property type="protein sequence ID" value="ATN93655.1"/>
    <property type="molecule type" value="Genomic_DNA"/>
</dbReference>